<keyword evidence="1" id="KW-1133">Transmembrane helix</keyword>
<sequence length="65" mass="6916">MRALDALKPGELGTTVGMGPVHASLMTVLFVLLVAALLATVLWPVTDPRHKVAVTRVEGNPRDGR</sequence>
<keyword evidence="1" id="KW-0812">Transmembrane</keyword>
<gene>
    <name evidence="2" type="ORF">GCM10009811_20420</name>
</gene>
<accession>A0ABN2LSF6</accession>
<comment type="caution">
    <text evidence="2">The sequence shown here is derived from an EMBL/GenBank/DDBJ whole genome shotgun (WGS) entry which is preliminary data.</text>
</comment>
<name>A0ABN2LSF6_9MICO</name>
<keyword evidence="1" id="KW-0472">Membrane</keyword>
<evidence type="ECO:0000313" key="2">
    <source>
        <dbReference type="EMBL" id="GAA1796048.1"/>
    </source>
</evidence>
<dbReference type="RefSeq" id="WP_344084541.1">
    <property type="nucleotide sequence ID" value="NZ_BAAAPO010000033.1"/>
</dbReference>
<proteinExistence type="predicted"/>
<feature type="transmembrane region" description="Helical" evidence="1">
    <location>
        <begin position="20"/>
        <end position="43"/>
    </location>
</feature>
<keyword evidence="3" id="KW-1185">Reference proteome</keyword>
<evidence type="ECO:0000256" key="1">
    <source>
        <dbReference type="SAM" id="Phobius"/>
    </source>
</evidence>
<protein>
    <submittedName>
        <fullName evidence="2">Uncharacterized protein</fullName>
    </submittedName>
</protein>
<dbReference type="Proteomes" id="UP001499938">
    <property type="component" value="Unassembled WGS sequence"/>
</dbReference>
<organism evidence="2 3">
    <name type="scientific">Nostocoides veronense</name>
    <dbReference type="NCBI Taxonomy" id="330836"/>
    <lineage>
        <taxon>Bacteria</taxon>
        <taxon>Bacillati</taxon>
        <taxon>Actinomycetota</taxon>
        <taxon>Actinomycetes</taxon>
        <taxon>Micrococcales</taxon>
        <taxon>Intrasporangiaceae</taxon>
        <taxon>Nostocoides</taxon>
    </lineage>
</organism>
<reference evidence="2 3" key="1">
    <citation type="journal article" date="2019" name="Int. J. Syst. Evol. Microbiol.">
        <title>The Global Catalogue of Microorganisms (GCM) 10K type strain sequencing project: providing services to taxonomists for standard genome sequencing and annotation.</title>
        <authorList>
            <consortium name="The Broad Institute Genomics Platform"/>
            <consortium name="The Broad Institute Genome Sequencing Center for Infectious Disease"/>
            <person name="Wu L."/>
            <person name="Ma J."/>
        </authorList>
    </citation>
    <scope>NUCLEOTIDE SEQUENCE [LARGE SCALE GENOMIC DNA]</scope>
    <source>
        <strain evidence="2 3">JCM 15592</strain>
    </source>
</reference>
<dbReference type="EMBL" id="BAAAPO010000033">
    <property type="protein sequence ID" value="GAA1796048.1"/>
    <property type="molecule type" value="Genomic_DNA"/>
</dbReference>
<evidence type="ECO:0000313" key="3">
    <source>
        <dbReference type="Proteomes" id="UP001499938"/>
    </source>
</evidence>